<evidence type="ECO:0000256" key="3">
    <source>
        <dbReference type="ARBA" id="ARBA00022448"/>
    </source>
</evidence>
<keyword evidence="10 12" id="KW-0739">Sodium transport</keyword>
<keyword evidence="9 13" id="KW-0472">Membrane</keyword>
<evidence type="ECO:0000256" key="5">
    <source>
        <dbReference type="ARBA" id="ARBA00022692"/>
    </source>
</evidence>
<keyword evidence="5 12" id="KW-0812">Transmembrane</keyword>
<keyword evidence="11 12" id="KW-0407">Ion channel</keyword>
<protein>
    <submittedName>
        <fullName evidence="14">Uncharacterized protein</fullName>
    </submittedName>
</protein>
<feature type="transmembrane region" description="Helical" evidence="13">
    <location>
        <begin position="60"/>
        <end position="78"/>
    </location>
</feature>
<comment type="caution">
    <text evidence="14">The sequence shown here is derived from an EMBL/GenBank/DDBJ whole genome shotgun (WGS) entry which is preliminary data.</text>
</comment>
<name>A0ABD1DNY5_CULPP</name>
<dbReference type="InterPro" id="IPR001873">
    <property type="entry name" value="ENaC"/>
</dbReference>
<evidence type="ECO:0000256" key="13">
    <source>
        <dbReference type="SAM" id="Phobius"/>
    </source>
</evidence>
<evidence type="ECO:0000256" key="10">
    <source>
        <dbReference type="ARBA" id="ARBA00023201"/>
    </source>
</evidence>
<gene>
    <name evidence="14" type="ORF">pipiens_006751</name>
</gene>
<keyword evidence="7" id="KW-0915">Sodium</keyword>
<evidence type="ECO:0000256" key="8">
    <source>
        <dbReference type="ARBA" id="ARBA00023065"/>
    </source>
</evidence>
<evidence type="ECO:0000256" key="1">
    <source>
        <dbReference type="ARBA" id="ARBA00004141"/>
    </source>
</evidence>
<dbReference type="Pfam" id="PF00858">
    <property type="entry name" value="ASC"/>
    <property type="match status" value="1"/>
</dbReference>
<sequence length="232" mass="26907">MEPTEKAAVVARKRPAGRKTNTFVLLLGPVETFMKNFLAHGALHGITYLGMSLLHGIEKLMWLALIMIAVYFCGLLSLESWERFQTKSTVVTIEKDHYYWNISMPSLTICPMNRIDEKLFHQFCDKNYIHDSEEKEELFAFIESLANSTYMNFGNIKGSQNVDRILSMLRIQPKDYMSLIANLTEDLTRRDDQELRVRSQNNLEYIRTMQTLTEYGICYTTNNLIAPNLTTR</sequence>
<keyword evidence="15" id="KW-1185">Reference proteome</keyword>
<proteinExistence type="inferred from homology"/>
<keyword evidence="4 12" id="KW-0894">Sodium channel</keyword>
<keyword evidence="8 12" id="KW-0406">Ion transport</keyword>
<evidence type="ECO:0000256" key="12">
    <source>
        <dbReference type="RuleBase" id="RU000679"/>
    </source>
</evidence>
<evidence type="ECO:0000256" key="6">
    <source>
        <dbReference type="ARBA" id="ARBA00022989"/>
    </source>
</evidence>
<evidence type="ECO:0000256" key="2">
    <source>
        <dbReference type="ARBA" id="ARBA00007193"/>
    </source>
</evidence>
<evidence type="ECO:0000313" key="15">
    <source>
        <dbReference type="Proteomes" id="UP001562425"/>
    </source>
</evidence>
<comment type="subcellular location">
    <subcellularLocation>
        <location evidence="1">Membrane</location>
        <topology evidence="1">Multi-pass membrane protein</topology>
    </subcellularLocation>
</comment>
<dbReference type="GO" id="GO:0016020">
    <property type="term" value="C:membrane"/>
    <property type="evidence" value="ECO:0007669"/>
    <property type="project" value="UniProtKB-SubCell"/>
</dbReference>
<dbReference type="AlphaFoldDB" id="A0ABD1DNY5"/>
<evidence type="ECO:0000256" key="7">
    <source>
        <dbReference type="ARBA" id="ARBA00023053"/>
    </source>
</evidence>
<evidence type="ECO:0000313" key="14">
    <source>
        <dbReference type="EMBL" id="KAL1401252.1"/>
    </source>
</evidence>
<dbReference type="Proteomes" id="UP001562425">
    <property type="component" value="Unassembled WGS sequence"/>
</dbReference>
<comment type="similarity">
    <text evidence="2 12">Belongs to the amiloride-sensitive sodium channel (TC 1.A.6) family.</text>
</comment>
<dbReference type="GO" id="GO:0005272">
    <property type="term" value="F:sodium channel activity"/>
    <property type="evidence" value="ECO:0007669"/>
    <property type="project" value="UniProtKB-KW"/>
</dbReference>
<evidence type="ECO:0000256" key="9">
    <source>
        <dbReference type="ARBA" id="ARBA00023136"/>
    </source>
</evidence>
<organism evidence="14 15">
    <name type="scientific">Culex pipiens pipiens</name>
    <name type="common">Northern house mosquito</name>
    <dbReference type="NCBI Taxonomy" id="38569"/>
    <lineage>
        <taxon>Eukaryota</taxon>
        <taxon>Metazoa</taxon>
        <taxon>Ecdysozoa</taxon>
        <taxon>Arthropoda</taxon>
        <taxon>Hexapoda</taxon>
        <taxon>Insecta</taxon>
        <taxon>Pterygota</taxon>
        <taxon>Neoptera</taxon>
        <taxon>Endopterygota</taxon>
        <taxon>Diptera</taxon>
        <taxon>Nematocera</taxon>
        <taxon>Culicoidea</taxon>
        <taxon>Culicidae</taxon>
        <taxon>Culicinae</taxon>
        <taxon>Culicini</taxon>
        <taxon>Culex</taxon>
        <taxon>Culex</taxon>
    </lineage>
</organism>
<evidence type="ECO:0000256" key="11">
    <source>
        <dbReference type="ARBA" id="ARBA00023303"/>
    </source>
</evidence>
<dbReference type="EMBL" id="JBEHCU010004992">
    <property type="protein sequence ID" value="KAL1401252.1"/>
    <property type="molecule type" value="Genomic_DNA"/>
</dbReference>
<keyword evidence="6 13" id="KW-1133">Transmembrane helix</keyword>
<reference evidence="14 15" key="1">
    <citation type="submission" date="2024-05" db="EMBL/GenBank/DDBJ databases">
        <title>Culex pipiens pipiens assembly and annotation.</title>
        <authorList>
            <person name="Alout H."/>
            <person name="Durand T."/>
        </authorList>
    </citation>
    <scope>NUCLEOTIDE SEQUENCE [LARGE SCALE GENOMIC DNA]</scope>
    <source>
        <strain evidence="14">HA-2024</strain>
        <tissue evidence="14">Whole body</tissue>
    </source>
</reference>
<accession>A0ABD1DNY5</accession>
<evidence type="ECO:0000256" key="4">
    <source>
        <dbReference type="ARBA" id="ARBA00022461"/>
    </source>
</evidence>
<keyword evidence="3 12" id="KW-0813">Transport</keyword>